<dbReference type="EMBL" id="CP014518">
    <property type="protein sequence ID" value="AMM33956.1"/>
    <property type="molecule type" value="Genomic_DNA"/>
</dbReference>
<evidence type="ECO:0000313" key="2">
    <source>
        <dbReference type="EMBL" id="AMM33956.1"/>
    </source>
</evidence>
<organism evidence="2 3">
    <name type="scientific">Sinomonas atrocyanea</name>
    <dbReference type="NCBI Taxonomy" id="37927"/>
    <lineage>
        <taxon>Bacteria</taxon>
        <taxon>Bacillati</taxon>
        <taxon>Actinomycetota</taxon>
        <taxon>Actinomycetes</taxon>
        <taxon>Micrococcales</taxon>
        <taxon>Micrococcaceae</taxon>
        <taxon>Sinomonas</taxon>
    </lineage>
</organism>
<dbReference type="STRING" id="37927.SA2016_3293"/>
<dbReference type="InterPro" id="IPR025338">
    <property type="entry name" value="DUF4244"/>
</dbReference>
<protein>
    <recommendedName>
        <fullName evidence="4">DUF4244 domain-containing protein</fullName>
    </recommendedName>
</protein>
<keyword evidence="1" id="KW-1133">Transmembrane helix</keyword>
<reference evidence="2 3" key="1">
    <citation type="submission" date="2016-02" db="EMBL/GenBank/DDBJ databases">
        <title>Complete genome of Sinomonas atrocyanea KCTC 3377.</title>
        <authorList>
            <person name="Kim K.M."/>
        </authorList>
    </citation>
    <scope>NUCLEOTIDE SEQUENCE [LARGE SCALE GENOMIC DNA]</scope>
    <source>
        <strain evidence="2 3">KCTC 3377</strain>
    </source>
</reference>
<dbReference type="Pfam" id="PF14029">
    <property type="entry name" value="DUF4244"/>
    <property type="match status" value="1"/>
</dbReference>
<dbReference type="KEGG" id="satk:SA2016_3293"/>
<dbReference type="AlphaFoldDB" id="A0A127A4D8"/>
<accession>A0A127A4D8</accession>
<sequence length="69" mass="7462">MRRRAAIRLQLLRLWLGARAAGQQGMATAEYAIATLGAVAFAGLLVVIMRSDEVRGFLLAIIRQALALP</sequence>
<dbReference type="OrthoDB" id="4808029at2"/>
<evidence type="ECO:0000313" key="3">
    <source>
        <dbReference type="Proteomes" id="UP000070134"/>
    </source>
</evidence>
<evidence type="ECO:0008006" key="4">
    <source>
        <dbReference type="Google" id="ProtNLM"/>
    </source>
</evidence>
<name>A0A127A4D8_9MICC</name>
<gene>
    <name evidence="2" type="ORF">SA2016_3293</name>
</gene>
<dbReference type="PATRIC" id="fig|37927.3.peg.3379"/>
<keyword evidence="1" id="KW-0812">Transmembrane</keyword>
<keyword evidence="1" id="KW-0472">Membrane</keyword>
<dbReference type="Proteomes" id="UP000070134">
    <property type="component" value="Chromosome"/>
</dbReference>
<feature type="transmembrane region" description="Helical" evidence="1">
    <location>
        <begin position="30"/>
        <end position="49"/>
    </location>
</feature>
<keyword evidence="3" id="KW-1185">Reference proteome</keyword>
<proteinExistence type="predicted"/>
<evidence type="ECO:0000256" key="1">
    <source>
        <dbReference type="SAM" id="Phobius"/>
    </source>
</evidence>